<keyword evidence="2" id="KW-1185">Reference proteome</keyword>
<dbReference type="AlphaFoldDB" id="A0A183TNQ7"/>
<reference evidence="1 2" key="2">
    <citation type="submission" date="2018-11" db="EMBL/GenBank/DDBJ databases">
        <authorList>
            <consortium name="Pathogen Informatics"/>
        </authorList>
    </citation>
    <scope>NUCLEOTIDE SEQUENCE [LARGE SCALE GENOMIC DNA]</scope>
    <source>
        <strain evidence="1 2">NST_G2</strain>
    </source>
</reference>
<organism evidence="3">
    <name type="scientific">Schistocephalus solidus</name>
    <name type="common">Tapeworm</name>
    <dbReference type="NCBI Taxonomy" id="70667"/>
    <lineage>
        <taxon>Eukaryota</taxon>
        <taxon>Metazoa</taxon>
        <taxon>Spiralia</taxon>
        <taxon>Lophotrochozoa</taxon>
        <taxon>Platyhelminthes</taxon>
        <taxon>Cestoda</taxon>
        <taxon>Eucestoda</taxon>
        <taxon>Diphyllobothriidea</taxon>
        <taxon>Diphyllobothriidae</taxon>
        <taxon>Schistocephalus</taxon>
    </lineage>
</organism>
<dbReference type="WBParaSite" id="SSLN_0001878801-mRNA-1">
    <property type="protein sequence ID" value="SSLN_0001878801-mRNA-1"/>
    <property type="gene ID" value="SSLN_0001878801"/>
</dbReference>
<proteinExistence type="predicted"/>
<evidence type="ECO:0000313" key="1">
    <source>
        <dbReference type="EMBL" id="VDM04491.1"/>
    </source>
</evidence>
<dbReference type="Proteomes" id="UP000275846">
    <property type="component" value="Unassembled WGS sequence"/>
</dbReference>
<accession>A0A183TNQ7</accession>
<dbReference type="EMBL" id="UYSU01043702">
    <property type="protein sequence ID" value="VDM04491.1"/>
    <property type="molecule type" value="Genomic_DNA"/>
</dbReference>
<protein>
    <submittedName>
        <fullName evidence="3">Reverse transcriptase domain-containing protein</fullName>
    </submittedName>
</protein>
<gene>
    <name evidence="1" type="ORF">SSLN_LOCUS18105</name>
</gene>
<name>A0A183TNQ7_SCHSO</name>
<reference evidence="3" key="1">
    <citation type="submission" date="2016-06" db="UniProtKB">
        <authorList>
            <consortium name="WormBaseParasite"/>
        </authorList>
    </citation>
    <scope>IDENTIFICATION</scope>
</reference>
<sequence length="423" mass="47320">MQASTRVSTTTVHDLIFADDCALNTVTELNIRRMQASTRVSATTVHDLLFADEYALNTVTERDMIRNMDLFAAFCADFGLTISTAKTAEQRDAGVTLAIRNDIVGRLPCLPQGINDRLMSLHLPLRGDKFTTIISAYAPPMKGSGAVNEKFYEDLHSLLATVPKAIVHTIRLQICFPNSIKEHAFFPLYMTQDTTLGLKFLTTHNYCNIVRDRKLSSACKKNYLLQQWLSGSTKRPSALPFWRRSPLPPTDMEILLMNVNVDAEDKQELKSLLPTFQDGFAWKDSPLGCTMIIHHTIDTSTSKDLWQCQVFSTLPASQKLNLNDGCLCDNPIICHRNATFLDKNVSEDGFRVIENRSQPNLAHASRLIFIATSMLLTANRKNLSFILDSDANGFAIGRILSQCDDMIDASSYVTAHLTRPNHT</sequence>
<evidence type="ECO:0000313" key="2">
    <source>
        <dbReference type="Proteomes" id="UP000275846"/>
    </source>
</evidence>
<evidence type="ECO:0000313" key="3">
    <source>
        <dbReference type="WBParaSite" id="SSLN_0001878801-mRNA-1"/>
    </source>
</evidence>